<organism evidence="1">
    <name type="scientific">Tanacetum cinerariifolium</name>
    <name type="common">Dalmatian daisy</name>
    <name type="synonym">Chrysanthemum cinerariifolium</name>
    <dbReference type="NCBI Taxonomy" id="118510"/>
    <lineage>
        <taxon>Eukaryota</taxon>
        <taxon>Viridiplantae</taxon>
        <taxon>Streptophyta</taxon>
        <taxon>Embryophyta</taxon>
        <taxon>Tracheophyta</taxon>
        <taxon>Spermatophyta</taxon>
        <taxon>Magnoliopsida</taxon>
        <taxon>eudicotyledons</taxon>
        <taxon>Gunneridae</taxon>
        <taxon>Pentapetalae</taxon>
        <taxon>asterids</taxon>
        <taxon>campanulids</taxon>
        <taxon>Asterales</taxon>
        <taxon>Asteraceae</taxon>
        <taxon>Asteroideae</taxon>
        <taxon>Anthemideae</taxon>
        <taxon>Anthemidinae</taxon>
        <taxon>Tanacetum</taxon>
    </lineage>
</organism>
<protein>
    <submittedName>
        <fullName evidence="1">Uncharacterized protein</fullName>
    </submittedName>
</protein>
<feature type="non-terminal residue" evidence="1">
    <location>
        <position position="1"/>
    </location>
</feature>
<sequence>RSRAPIASTSNAKAASTAPRRYKKIAMIGCVIALFVPNAPNAPPPSGRKKKKST</sequence>
<comment type="caution">
    <text evidence="1">The sequence shown here is derived from an EMBL/GenBank/DDBJ whole genome shotgun (WGS) entry which is preliminary data.</text>
</comment>
<reference evidence="1" key="1">
    <citation type="journal article" date="2019" name="Sci. Rep.">
        <title>Draft genome of Tanacetum cinerariifolium, the natural source of mosquito coil.</title>
        <authorList>
            <person name="Yamashiro T."/>
            <person name="Shiraishi A."/>
            <person name="Satake H."/>
            <person name="Nakayama K."/>
        </authorList>
    </citation>
    <scope>NUCLEOTIDE SEQUENCE</scope>
</reference>
<evidence type="ECO:0000313" key="1">
    <source>
        <dbReference type="EMBL" id="GFD61294.1"/>
    </source>
</evidence>
<gene>
    <name evidence="1" type="ORF">Tci_933263</name>
</gene>
<accession>A0A699Y0L5</accession>
<proteinExistence type="predicted"/>
<dbReference type="AlphaFoldDB" id="A0A699Y0L5"/>
<dbReference type="EMBL" id="BKCJ011889309">
    <property type="protein sequence ID" value="GFD61294.1"/>
    <property type="molecule type" value="Genomic_DNA"/>
</dbReference>
<name>A0A699Y0L5_TANCI</name>